<dbReference type="PROSITE" id="PS51127">
    <property type="entry name" value="BIG1"/>
    <property type="match status" value="3"/>
</dbReference>
<feature type="chain" id="PRO_5017634155" evidence="3">
    <location>
        <begin position="22"/>
        <end position="729"/>
    </location>
</feature>
<dbReference type="InterPro" id="IPR003344">
    <property type="entry name" value="Big_1_dom"/>
</dbReference>
<evidence type="ECO:0000313" key="5">
    <source>
        <dbReference type="EMBL" id="RDV27442.1"/>
    </source>
</evidence>
<dbReference type="RefSeq" id="WP_115592344.1">
    <property type="nucleotide sequence ID" value="NZ_QRHA01000003.1"/>
</dbReference>
<comment type="caution">
    <text evidence="5">The sequence shown here is derived from an EMBL/GenBank/DDBJ whole genome shotgun (WGS) entry which is preliminary data.</text>
</comment>
<feature type="domain" description="Big-1" evidence="4">
    <location>
        <begin position="337"/>
        <end position="437"/>
    </location>
</feature>
<dbReference type="SUPFAM" id="SSF49373">
    <property type="entry name" value="Invasin/intimin cell-adhesion fragments"/>
    <property type="match status" value="5"/>
</dbReference>
<dbReference type="Proteomes" id="UP000256561">
    <property type="component" value="Unassembled WGS sequence"/>
</dbReference>
<dbReference type="InterPro" id="IPR051715">
    <property type="entry name" value="Intimin-Invasin_domain"/>
</dbReference>
<evidence type="ECO:0000313" key="6">
    <source>
        <dbReference type="Proteomes" id="UP000256561"/>
    </source>
</evidence>
<dbReference type="OrthoDB" id="5620247at2"/>
<feature type="region of interest" description="Disordered" evidence="2">
    <location>
        <begin position="706"/>
        <end position="729"/>
    </location>
</feature>
<dbReference type="Pfam" id="PF02369">
    <property type="entry name" value="Big_1"/>
    <property type="match status" value="3"/>
</dbReference>
<feature type="domain" description="Big-1" evidence="4">
    <location>
        <begin position="443"/>
        <end position="539"/>
    </location>
</feature>
<protein>
    <submittedName>
        <fullName evidence="5">Invasin</fullName>
    </submittedName>
</protein>
<keyword evidence="3" id="KW-0732">Signal</keyword>
<evidence type="ECO:0000259" key="4">
    <source>
        <dbReference type="PROSITE" id="PS51127"/>
    </source>
</evidence>
<evidence type="ECO:0000256" key="3">
    <source>
        <dbReference type="SAM" id="SignalP"/>
    </source>
</evidence>
<evidence type="ECO:0000256" key="1">
    <source>
        <dbReference type="ARBA" id="ARBA00010116"/>
    </source>
</evidence>
<proteinExistence type="inferred from homology"/>
<accession>A0A3D8MAZ0</accession>
<dbReference type="AlphaFoldDB" id="A0A3D8MAZ0"/>
<reference evidence="6" key="1">
    <citation type="submission" date="2018-08" db="EMBL/GenBank/DDBJ databases">
        <authorList>
            <person name="Zhang J."/>
            <person name="Du Z.-J."/>
        </authorList>
    </citation>
    <scope>NUCLEOTIDE SEQUENCE [LARGE SCALE GENOMIC DNA]</scope>
    <source>
        <strain evidence="6">KCTC 52655</strain>
    </source>
</reference>
<feature type="domain" description="Big-1" evidence="4">
    <location>
        <begin position="50"/>
        <end position="144"/>
    </location>
</feature>
<dbReference type="InterPro" id="IPR008964">
    <property type="entry name" value="Invasin/intimin_cell_adhesion"/>
</dbReference>
<dbReference type="PROSITE" id="PS51257">
    <property type="entry name" value="PROKAR_LIPOPROTEIN"/>
    <property type="match status" value="1"/>
</dbReference>
<dbReference type="SMART" id="SM00634">
    <property type="entry name" value="BID_1"/>
    <property type="match status" value="5"/>
</dbReference>
<sequence>MRAFAKSLTLFSTLLLLIACGGGGSLDRGDNTPGEGGGESEPAINISLEMVNANGESDKALSIGNPLTILATVTDESGAPIDASVVFASNPANMAVFAGNGIATTNSSGLAAMVMTVGAGAGGGEISATVTSGDLTKTATITFTSSGNGQGSLEPATLELYSSAVQMASSGSDKVELIALVKNAQSVLMEGVDVSFSTSSDAGVELQVTQGESAADGTARAMLSTQNNAANRTITVTAQTGTLTQSVDILITGTEVFINGSRSITLGDTVDLTLRVQDSDGVAIANQAIEVTADKGTLSSSSVVSGADGQATVQYTGGESGVAVISASALNASGELEINVQEDAFSFTTYPEDDVELGEEVTLTVTWNREGSPFVGGDVTFTASRGTIVSGATGTTDASGQASFTLRSDNAGGSSITATGTDSEGEEVSARVQVEFVATVPATVQVDASPDQIGPDGQTSTITAIVKDASGNLVKGAVVSFNVDDTSTGSVSPSQATTDSNGVASTVFTSGSVTSEDAVLIRAEIGNNSAVFDTVTLTVGKRAFDVSIGTGNVLQVVDDSTYLKEFAVFVTDSAGQPVENVELTASSTPIKLSKGGVYRKGTWGWDGDVWFPMVSATCDNEDQNENGILESSEDFNNDNFLTPGIVGSLSFKNGSITDANGQATLQLRYPKAYAIWYDSEVSVFAESFGSEASASMKFNYSIASSDIDDEAAPPPDSPFGTGTLCSDTE</sequence>
<comment type="similarity">
    <text evidence="1">Belongs to the intimin/invasin family.</text>
</comment>
<feature type="signal peptide" evidence="3">
    <location>
        <begin position="1"/>
        <end position="21"/>
    </location>
</feature>
<evidence type="ECO:0000256" key="2">
    <source>
        <dbReference type="SAM" id="MobiDB-lite"/>
    </source>
</evidence>
<dbReference type="GO" id="GO:0009279">
    <property type="term" value="C:cell outer membrane"/>
    <property type="evidence" value="ECO:0007669"/>
    <property type="project" value="TreeGrafter"/>
</dbReference>
<dbReference type="PANTHER" id="PTHR39576">
    <property type="entry name" value="ATTACHING AND EFFACING PROTEIN HOMOLOG-RELATED-RELATED"/>
    <property type="match status" value="1"/>
</dbReference>
<dbReference type="PANTHER" id="PTHR39576:SF1">
    <property type="entry name" value="INVASIN"/>
    <property type="match status" value="1"/>
</dbReference>
<organism evidence="5 6">
    <name type="scientific">Alteromonas aestuariivivens</name>
    <dbReference type="NCBI Taxonomy" id="1938339"/>
    <lineage>
        <taxon>Bacteria</taxon>
        <taxon>Pseudomonadati</taxon>
        <taxon>Pseudomonadota</taxon>
        <taxon>Gammaproteobacteria</taxon>
        <taxon>Alteromonadales</taxon>
        <taxon>Alteromonadaceae</taxon>
        <taxon>Alteromonas/Salinimonas group</taxon>
        <taxon>Alteromonas</taxon>
    </lineage>
</organism>
<feature type="region of interest" description="Disordered" evidence="2">
    <location>
        <begin position="391"/>
        <end position="426"/>
    </location>
</feature>
<name>A0A3D8MAZ0_9ALTE</name>
<dbReference type="EMBL" id="QRHA01000003">
    <property type="protein sequence ID" value="RDV27442.1"/>
    <property type="molecule type" value="Genomic_DNA"/>
</dbReference>
<dbReference type="InterPro" id="IPR013783">
    <property type="entry name" value="Ig-like_fold"/>
</dbReference>
<gene>
    <name evidence="5" type="ORF">DXV75_05265</name>
</gene>
<feature type="compositionally biased region" description="Polar residues" evidence="2">
    <location>
        <begin position="391"/>
        <end position="422"/>
    </location>
</feature>
<keyword evidence="6" id="KW-1185">Reference proteome</keyword>
<dbReference type="Gene3D" id="2.60.40.10">
    <property type="entry name" value="Immunoglobulins"/>
    <property type="match status" value="4"/>
</dbReference>